<dbReference type="GO" id="GO:0005506">
    <property type="term" value="F:iron ion binding"/>
    <property type="evidence" value="ECO:0007669"/>
    <property type="project" value="InterPro"/>
</dbReference>
<dbReference type="EMBL" id="HBFL01001185">
    <property type="protein sequence ID" value="CAD8760809.1"/>
    <property type="molecule type" value="Transcribed_RNA"/>
</dbReference>
<protein>
    <recommendedName>
        <fullName evidence="7">Fatty acid hydroxylase domain-containing protein</fullName>
    </recommendedName>
</protein>
<feature type="compositionally biased region" description="Basic and acidic residues" evidence="5">
    <location>
        <begin position="50"/>
        <end position="61"/>
    </location>
</feature>
<organism evidence="8">
    <name type="scientific">Pseudo-nitzschia delicatissima</name>
    <dbReference type="NCBI Taxonomy" id="44447"/>
    <lineage>
        <taxon>Eukaryota</taxon>
        <taxon>Sar</taxon>
        <taxon>Stramenopiles</taxon>
        <taxon>Ochrophyta</taxon>
        <taxon>Bacillariophyta</taxon>
        <taxon>Bacillariophyceae</taxon>
        <taxon>Bacillariophycidae</taxon>
        <taxon>Bacillariales</taxon>
        <taxon>Bacillariaceae</taxon>
        <taxon>Pseudo-nitzschia</taxon>
    </lineage>
</organism>
<dbReference type="GO" id="GO:0008610">
    <property type="term" value="P:lipid biosynthetic process"/>
    <property type="evidence" value="ECO:0007669"/>
    <property type="project" value="InterPro"/>
</dbReference>
<sequence>MNQNHYNMAPLEKQHEIMSAGGPANPLSETSNTKNSHLLASNETETETETETKKADGDSGKAPETWPADDNPASFPVLPWMSAVMWPLMLTVPLVLNDEKWHYSKVFPASWYTIEDSGPKPLGLCLGLLAVAVGQLLCLFVFYFFKYGYMSNNGEEPLSVQKKGARPYEYFEGVTTHLSQPEGFILLGGYLTGTWMFSLMPDSYYHFEGGIDYPKVFLCLVVQDGIQFVMHLLEHNVSPAFYKLSHKPHHRFTNPRLFDAFNGSMLDTICMILIPLYATANLVHVNVWSYMAFGSLYANWLTLIHSEYTFPWDPLFHVLGFGTPADHHVHHAFFKYNFGHLFTWFDRIWGSYRHPSVFAPKQFNEGV</sequence>
<feature type="domain" description="Fatty acid hydroxylase" evidence="7">
    <location>
        <begin position="217"/>
        <end position="350"/>
    </location>
</feature>
<keyword evidence="2 6" id="KW-0812">Transmembrane</keyword>
<gene>
    <name evidence="8" type="ORF">PDEL1432_LOCUS849</name>
</gene>
<dbReference type="PANTHER" id="PTHR11863">
    <property type="entry name" value="STEROL DESATURASE"/>
    <property type="match status" value="1"/>
</dbReference>
<proteinExistence type="predicted"/>
<evidence type="ECO:0000256" key="5">
    <source>
        <dbReference type="SAM" id="MobiDB-lite"/>
    </source>
</evidence>
<name>A0A7S0UFD1_9STRA</name>
<feature type="transmembrane region" description="Helical" evidence="6">
    <location>
        <begin position="122"/>
        <end position="145"/>
    </location>
</feature>
<dbReference type="InterPro" id="IPR050307">
    <property type="entry name" value="Sterol_Desaturase_Related"/>
</dbReference>
<evidence type="ECO:0000256" key="3">
    <source>
        <dbReference type="ARBA" id="ARBA00022989"/>
    </source>
</evidence>
<keyword evidence="3 6" id="KW-1133">Transmembrane helix</keyword>
<dbReference type="AlphaFoldDB" id="A0A7S0UFD1"/>
<evidence type="ECO:0000256" key="2">
    <source>
        <dbReference type="ARBA" id="ARBA00022692"/>
    </source>
</evidence>
<dbReference type="GO" id="GO:0016491">
    <property type="term" value="F:oxidoreductase activity"/>
    <property type="evidence" value="ECO:0007669"/>
    <property type="project" value="InterPro"/>
</dbReference>
<dbReference type="InterPro" id="IPR006694">
    <property type="entry name" value="Fatty_acid_hydroxylase"/>
</dbReference>
<dbReference type="Pfam" id="PF04116">
    <property type="entry name" value="FA_hydroxylase"/>
    <property type="match status" value="1"/>
</dbReference>
<evidence type="ECO:0000256" key="4">
    <source>
        <dbReference type="ARBA" id="ARBA00023136"/>
    </source>
</evidence>
<feature type="compositionally biased region" description="Polar residues" evidence="5">
    <location>
        <begin position="27"/>
        <end position="42"/>
    </location>
</feature>
<evidence type="ECO:0000256" key="1">
    <source>
        <dbReference type="ARBA" id="ARBA00004370"/>
    </source>
</evidence>
<evidence type="ECO:0000256" key="6">
    <source>
        <dbReference type="SAM" id="Phobius"/>
    </source>
</evidence>
<evidence type="ECO:0000313" key="8">
    <source>
        <dbReference type="EMBL" id="CAD8760809.1"/>
    </source>
</evidence>
<comment type="subcellular location">
    <subcellularLocation>
        <location evidence="1">Membrane</location>
    </subcellularLocation>
</comment>
<feature type="region of interest" description="Disordered" evidence="5">
    <location>
        <begin position="1"/>
        <end position="70"/>
    </location>
</feature>
<keyword evidence="4 6" id="KW-0472">Membrane</keyword>
<accession>A0A7S0UFD1</accession>
<evidence type="ECO:0000259" key="7">
    <source>
        <dbReference type="Pfam" id="PF04116"/>
    </source>
</evidence>
<dbReference type="GO" id="GO:0016020">
    <property type="term" value="C:membrane"/>
    <property type="evidence" value="ECO:0007669"/>
    <property type="project" value="UniProtKB-SubCell"/>
</dbReference>
<reference evidence="8" key="1">
    <citation type="submission" date="2021-01" db="EMBL/GenBank/DDBJ databases">
        <authorList>
            <person name="Corre E."/>
            <person name="Pelletier E."/>
            <person name="Niang G."/>
            <person name="Scheremetjew M."/>
            <person name="Finn R."/>
            <person name="Kale V."/>
            <person name="Holt S."/>
            <person name="Cochrane G."/>
            <person name="Meng A."/>
            <person name="Brown T."/>
            <person name="Cohen L."/>
        </authorList>
    </citation>
    <scope>NUCLEOTIDE SEQUENCE</scope>
    <source>
        <strain evidence="8">UNC1205</strain>
    </source>
</reference>